<dbReference type="Proteomes" id="UP000245207">
    <property type="component" value="Unassembled WGS sequence"/>
</dbReference>
<protein>
    <submittedName>
        <fullName evidence="2">Uncharacterized protein</fullName>
    </submittedName>
</protein>
<dbReference type="AlphaFoldDB" id="A0A2U1Q532"/>
<reference evidence="2 3" key="1">
    <citation type="journal article" date="2018" name="Mol. Plant">
        <title>The genome of Artemisia annua provides insight into the evolution of Asteraceae family and artemisinin biosynthesis.</title>
        <authorList>
            <person name="Shen Q."/>
            <person name="Zhang L."/>
            <person name="Liao Z."/>
            <person name="Wang S."/>
            <person name="Yan T."/>
            <person name="Shi P."/>
            <person name="Liu M."/>
            <person name="Fu X."/>
            <person name="Pan Q."/>
            <person name="Wang Y."/>
            <person name="Lv Z."/>
            <person name="Lu X."/>
            <person name="Zhang F."/>
            <person name="Jiang W."/>
            <person name="Ma Y."/>
            <person name="Chen M."/>
            <person name="Hao X."/>
            <person name="Li L."/>
            <person name="Tang Y."/>
            <person name="Lv G."/>
            <person name="Zhou Y."/>
            <person name="Sun X."/>
            <person name="Brodelius P.E."/>
            <person name="Rose J.K.C."/>
            <person name="Tang K."/>
        </authorList>
    </citation>
    <scope>NUCLEOTIDE SEQUENCE [LARGE SCALE GENOMIC DNA]</scope>
    <source>
        <strain evidence="3">cv. Huhao1</strain>
        <tissue evidence="2">Leaf</tissue>
    </source>
</reference>
<gene>
    <name evidence="2" type="ORF">CTI12_AA075340</name>
</gene>
<evidence type="ECO:0000313" key="2">
    <source>
        <dbReference type="EMBL" id="PWA93116.1"/>
    </source>
</evidence>
<organism evidence="2 3">
    <name type="scientific">Artemisia annua</name>
    <name type="common">Sweet wormwood</name>
    <dbReference type="NCBI Taxonomy" id="35608"/>
    <lineage>
        <taxon>Eukaryota</taxon>
        <taxon>Viridiplantae</taxon>
        <taxon>Streptophyta</taxon>
        <taxon>Embryophyta</taxon>
        <taxon>Tracheophyta</taxon>
        <taxon>Spermatophyta</taxon>
        <taxon>Magnoliopsida</taxon>
        <taxon>eudicotyledons</taxon>
        <taxon>Gunneridae</taxon>
        <taxon>Pentapetalae</taxon>
        <taxon>asterids</taxon>
        <taxon>campanulids</taxon>
        <taxon>Asterales</taxon>
        <taxon>Asteraceae</taxon>
        <taxon>Asteroideae</taxon>
        <taxon>Anthemideae</taxon>
        <taxon>Artemisiinae</taxon>
        <taxon>Artemisia</taxon>
    </lineage>
</organism>
<proteinExistence type="predicted"/>
<sequence length="404" mass="46484">MLILLTRLNFFLLFISHTIASKHFNLSHFIYPKLSDSFHPQPSLFLTDVVKVISASEKWKHEEVSVSKVESEKVRYGYMKRYEIEFMFGDDKKDYLFSMMDKVKVWKRLFRGEEVREFEDLANGVSERSVVDVVRVEGPVELRVGGDDEMSLVMPWNTSHTGLKRILVGEDVTVEVKNAQEVSVFQTSNIGQQAEQNIVAHKEQCNLWFLPCLTCKPLLPVRISGSASVVAFRTRNPSEYITSNIISHDVVELLPDKCYSRHTHEKQQCPIESLRSRIRLLEKVLKGFLGDRTNHNASGAKLKAKIVASTAFRFQLELERNIRTNDTRWNTLAEWRTRPTVEHAWFEVLARIERKRLKPLAVKKIKPFVGVDSSAWSNLMANMSFTKLSSVLVAPEALTLDVNW</sequence>
<accession>A0A2U1Q532</accession>
<feature type="signal peptide" evidence="1">
    <location>
        <begin position="1"/>
        <end position="20"/>
    </location>
</feature>
<keyword evidence="1" id="KW-0732">Signal</keyword>
<dbReference type="EMBL" id="PKPP01000410">
    <property type="protein sequence ID" value="PWA93116.1"/>
    <property type="molecule type" value="Genomic_DNA"/>
</dbReference>
<dbReference type="OrthoDB" id="308440at2759"/>
<dbReference type="InterPro" id="IPR053283">
    <property type="entry name" value="TUNICAMYCIN_INDUCED_1"/>
</dbReference>
<name>A0A2U1Q532_ARTAN</name>
<dbReference type="STRING" id="35608.A0A2U1Q532"/>
<feature type="chain" id="PRO_5015768113" evidence="1">
    <location>
        <begin position="21"/>
        <end position="404"/>
    </location>
</feature>
<evidence type="ECO:0000256" key="1">
    <source>
        <dbReference type="SAM" id="SignalP"/>
    </source>
</evidence>
<evidence type="ECO:0000313" key="3">
    <source>
        <dbReference type="Proteomes" id="UP000245207"/>
    </source>
</evidence>
<keyword evidence="3" id="KW-1185">Reference proteome</keyword>
<dbReference type="PANTHER" id="PTHR34454:SF3">
    <property type="entry name" value="PEPTIDASE I, PUTATIVE-RELATED"/>
    <property type="match status" value="1"/>
</dbReference>
<dbReference type="PANTHER" id="PTHR34454">
    <property type="entry name" value="TUNICAMYCIN INDUCED PROTEIN"/>
    <property type="match status" value="1"/>
</dbReference>
<comment type="caution">
    <text evidence="2">The sequence shown here is derived from an EMBL/GenBank/DDBJ whole genome shotgun (WGS) entry which is preliminary data.</text>
</comment>